<name>A0A4R6BFR0_9STAP</name>
<dbReference type="Proteomes" id="UP000295310">
    <property type="component" value="Unassembled WGS sequence"/>
</dbReference>
<keyword evidence="3" id="KW-1185">Reference proteome</keyword>
<gene>
    <name evidence="2" type="ORF">ERX27_02480</name>
</gene>
<dbReference type="OrthoDB" id="1395829at2"/>
<dbReference type="RefSeq" id="WP_133431255.1">
    <property type="nucleotide sequence ID" value="NZ_SCWA01000003.1"/>
</dbReference>
<evidence type="ECO:0000313" key="2">
    <source>
        <dbReference type="EMBL" id="TDL98662.1"/>
    </source>
</evidence>
<feature type="region of interest" description="Disordered" evidence="1">
    <location>
        <begin position="511"/>
        <end position="537"/>
    </location>
</feature>
<evidence type="ECO:0000256" key="1">
    <source>
        <dbReference type="SAM" id="MobiDB-lite"/>
    </source>
</evidence>
<accession>A0A4R6BFR0</accession>
<proteinExistence type="predicted"/>
<dbReference type="EMBL" id="SCWA01000003">
    <property type="protein sequence ID" value="TDL98662.1"/>
    <property type="molecule type" value="Genomic_DNA"/>
</dbReference>
<protein>
    <submittedName>
        <fullName evidence="2">Uncharacterized protein</fullName>
    </submittedName>
</protein>
<organism evidence="2 3">
    <name type="scientific">Macrococcus brunensis</name>
    <dbReference type="NCBI Taxonomy" id="198483"/>
    <lineage>
        <taxon>Bacteria</taxon>
        <taxon>Bacillati</taxon>
        <taxon>Bacillota</taxon>
        <taxon>Bacilli</taxon>
        <taxon>Bacillales</taxon>
        <taxon>Staphylococcaceae</taxon>
        <taxon>Macrococcus</taxon>
    </lineage>
</organism>
<reference evidence="2 3" key="1">
    <citation type="submission" date="2019-01" db="EMBL/GenBank/DDBJ databases">
        <title>Draft genome sequences of the type strains of six Macrococcus species.</title>
        <authorList>
            <person name="Mazhar S."/>
            <person name="Altermann E."/>
            <person name="Hill C."/>
            <person name="Mcauliffe O."/>
        </authorList>
    </citation>
    <scope>NUCLEOTIDE SEQUENCE [LARGE SCALE GENOMIC DNA]</scope>
    <source>
        <strain evidence="2 3">CCM4811</strain>
    </source>
</reference>
<evidence type="ECO:0000313" key="3">
    <source>
        <dbReference type="Proteomes" id="UP000295310"/>
    </source>
</evidence>
<dbReference type="AlphaFoldDB" id="A0A4R6BFR0"/>
<comment type="caution">
    <text evidence="2">The sequence shown here is derived from an EMBL/GenBank/DDBJ whole genome shotgun (WGS) entry which is preliminary data.</text>
</comment>
<sequence length="665" mass="75173">MKIKQANNDLQSMSQDGDAILRSLQNKTMPTIDLMVRESLQNSLDATLPDVESTNVTFHVDFFDTEKLAKHFEGIEETLNRRFRGPQRVIAVSDKNTLGLTGDYKSDDNDEFNRSNFQKLVFGIGKNQDKAGAGGSWGLGKTSYFRLGQGIVLYYSRVSLEDNYEERLIASLIESPKQAQRILPENHRGIAWWGEYGENPNKLLPITDHDQIAEILSIFNLKPYENEETGTTIIIPFVEDLNEGEIEKQQKYPWMEDYHEAIKMAVQRWYTPRLMNKAYRAVHGNSYLMCKVNQEVIMPNSNTEPVFNVIQKLYNSALINKPVDANIKVIPIDGLSNVLKLKGAVGHIAFTEVSYDDLKMTAPENKPSALVHLGLDYNDSANGIEGINKVLAYSRKPGMVIEYSVTNDWLPANITLKEDHYLFAFFVPNSAGELKTSYKEMGYNNLEAYLRATENADHATWADEDSITIIKRIKTYTMSSIQKTYIGEEKNNSSSATSALSRKFGSMLMPPKGFGKSGRKPPGGGGGVEGPKKGPKPTLLITKTDILDDRHIELTVDITLVPKSTNKVYIYIMGQDQKIDAHNWEQSFEGTVQFPYVIKSVEVTEGNQYTAIKTREGITSELHFDSKDTDKREIKVKFIIQMNSHQYQPLLGIKTEKQNDKREEL</sequence>